<feature type="domain" description="Sugar-binding" evidence="5">
    <location>
        <begin position="74"/>
        <end position="319"/>
    </location>
</feature>
<dbReference type="InterPro" id="IPR007324">
    <property type="entry name" value="Sugar-bd_dom_put"/>
</dbReference>
<dbReference type="PANTHER" id="PTHR34294:SF1">
    <property type="entry name" value="TRANSCRIPTIONAL REGULATOR LSRR"/>
    <property type="match status" value="1"/>
</dbReference>
<accession>A0ABV2R3Q4</accession>
<keyword evidence="3" id="KW-0238">DNA-binding</keyword>
<dbReference type="Gene3D" id="1.10.10.10">
    <property type="entry name" value="Winged helix-like DNA-binding domain superfamily/Winged helix DNA-binding domain"/>
    <property type="match status" value="1"/>
</dbReference>
<proteinExistence type="inferred from homology"/>
<name>A0ABV2R3Q4_9HYPH</name>
<evidence type="ECO:0000256" key="1">
    <source>
        <dbReference type="ARBA" id="ARBA00010466"/>
    </source>
</evidence>
<sequence>MPSIATPAPPSRDEQREHRMVQVAKLYYDLERTQSEIAEEVGLTRWQVSRLLRDARETGIVRIAIVPRAQRLPALESRMQKAFGLREAIIVPSMGDGDVAQDAVAQAAGQYLASLSPRPGLVGVSWGRTMASVAHWLAPGWNDGVRVVLMNGATNLKSATLKTNTVAERFAEAGNGTATLLPVPAIVGRAETRTVIEADPVIESVLTLAAEAPVACFGLGGMAGSVHVESGYLSTEEVDGLAANHAVGDVLGRFIDANGAIADPALDARTIGLAPERLRDKTHSIGVASGKAKHAVVLAALKARYVNVLVTDEATALYALSDHAIHETALSEDREKTHAG</sequence>
<organism evidence="6 7">
    <name type="scientific">Kaistia defluvii</name>
    <dbReference type="NCBI Taxonomy" id="410841"/>
    <lineage>
        <taxon>Bacteria</taxon>
        <taxon>Pseudomonadati</taxon>
        <taxon>Pseudomonadota</taxon>
        <taxon>Alphaproteobacteria</taxon>
        <taxon>Hyphomicrobiales</taxon>
        <taxon>Kaistiaceae</taxon>
        <taxon>Kaistia</taxon>
    </lineage>
</organism>
<comment type="similarity">
    <text evidence="1">Belongs to the SorC transcriptional regulatory family.</text>
</comment>
<evidence type="ECO:0000256" key="2">
    <source>
        <dbReference type="ARBA" id="ARBA00023015"/>
    </source>
</evidence>
<evidence type="ECO:0000313" key="6">
    <source>
        <dbReference type="EMBL" id="MET4635897.1"/>
    </source>
</evidence>
<comment type="caution">
    <text evidence="6">The sequence shown here is derived from an EMBL/GenBank/DDBJ whole genome shotgun (WGS) entry which is preliminary data.</text>
</comment>
<evidence type="ECO:0000256" key="4">
    <source>
        <dbReference type="ARBA" id="ARBA00023163"/>
    </source>
</evidence>
<dbReference type="RefSeq" id="WP_354553436.1">
    <property type="nucleotide sequence ID" value="NZ_JBEPSM010000003.1"/>
</dbReference>
<dbReference type="Pfam" id="PF04198">
    <property type="entry name" value="Sugar-bind"/>
    <property type="match status" value="1"/>
</dbReference>
<keyword evidence="4" id="KW-0804">Transcription</keyword>
<evidence type="ECO:0000256" key="3">
    <source>
        <dbReference type="ARBA" id="ARBA00023125"/>
    </source>
</evidence>
<evidence type="ECO:0000259" key="5">
    <source>
        <dbReference type="Pfam" id="PF04198"/>
    </source>
</evidence>
<dbReference type="Proteomes" id="UP001549321">
    <property type="component" value="Unassembled WGS sequence"/>
</dbReference>
<dbReference type="Gene3D" id="3.40.50.1360">
    <property type="match status" value="1"/>
</dbReference>
<dbReference type="InterPro" id="IPR051054">
    <property type="entry name" value="SorC_transcr_regulators"/>
</dbReference>
<evidence type="ECO:0000313" key="7">
    <source>
        <dbReference type="Proteomes" id="UP001549321"/>
    </source>
</evidence>
<dbReference type="PANTHER" id="PTHR34294">
    <property type="entry name" value="TRANSCRIPTIONAL REGULATOR-RELATED"/>
    <property type="match status" value="1"/>
</dbReference>
<keyword evidence="7" id="KW-1185">Reference proteome</keyword>
<keyword evidence="2" id="KW-0805">Transcription regulation</keyword>
<protein>
    <submittedName>
        <fullName evidence="6">Deoxyribonucleoside regulator</fullName>
    </submittedName>
</protein>
<dbReference type="InterPro" id="IPR036388">
    <property type="entry name" value="WH-like_DNA-bd_sf"/>
</dbReference>
<gene>
    <name evidence="6" type="ORF">ABIE08_003848</name>
</gene>
<dbReference type="EMBL" id="JBEPSM010000003">
    <property type="protein sequence ID" value="MET4635897.1"/>
    <property type="molecule type" value="Genomic_DNA"/>
</dbReference>
<dbReference type="SUPFAM" id="SSF100950">
    <property type="entry name" value="NagB/RpiA/CoA transferase-like"/>
    <property type="match status" value="1"/>
</dbReference>
<dbReference type="InterPro" id="IPR037171">
    <property type="entry name" value="NagB/RpiA_transferase-like"/>
</dbReference>
<reference evidence="6 7" key="1">
    <citation type="submission" date="2024-06" db="EMBL/GenBank/DDBJ databases">
        <title>Sorghum-associated microbial communities from plants grown in Nebraska, USA.</title>
        <authorList>
            <person name="Schachtman D."/>
        </authorList>
    </citation>
    <scope>NUCLEOTIDE SEQUENCE [LARGE SCALE GENOMIC DNA]</scope>
    <source>
        <strain evidence="6 7">3207</strain>
    </source>
</reference>